<comment type="caution">
    <text evidence="2">The sequence shown here is derived from an EMBL/GenBank/DDBJ whole genome shotgun (WGS) entry which is preliminary data.</text>
</comment>
<feature type="region of interest" description="Disordered" evidence="1">
    <location>
        <begin position="205"/>
        <end position="239"/>
    </location>
</feature>
<evidence type="ECO:0008006" key="4">
    <source>
        <dbReference type="Google" id="ProtNLM"/>
    </source>
</evidence>
<feature type="compositionally biased region" description="Basic and acidic residues" evidence="1">
    <location>
        <begin position="214"/>
        <end position="233"/>
    </location>
</feature>
<reference evidence="2 3" key="1">
    <citation type="submission" date="2016-07" db="EMBL/GenBank/DDBJ databases">
        <title>Pervasive Adenine N6-methylation of Active Genes in Fungi.</title>
        <authorList>
            <consortium name="DOE Joint Genome Institute"/>
            <person name="Mondo S.J."/>
            <person name="Dannebaum R.O."/>
            <person name="Kuo R.C."/>
            <person name="Labutti K."/>
            <person name="Haridas S."/>
            <person name="Kuo A."/>
            <person name="Salamov A."/>
            <person name="Ahrendt S.R."/>
            <person name="Lipzen A."/>
            <person name="Sullivan W."/>
            <person name="Andreopoulos W.B."/>
            <person name="Clum A."/>
            <person name="Lindquist E."/>
            <person name="Daum C."/>
            <person name="Ramamoorthy G.K."/>
            <person name="Gryganskyi A."/>
            <person name="Culley D."/>
            <person name="Magnuson J.K."/>
            <person name="James T.Y."/>
            <person name="O'Malley M.A."/>
            <person name="Stajich J.E."/>
            <person name="Spatafora J.W."/>
            <person name="Visel A."/>
            <person name="Grigoriev I.V."/>
        </authorList>
    </citation>
    <scope>NUCLEOTIDE SEQUENCE [LARGE SCALE GENOMIC DNA]</scope>
    <source>
        <strain evidence="2 3">62-1032</strain>
    </source>
</reference>
<organism evidence="2 3">
    <name type="scientific">Leucosporidium creatinivorum</name>
    <dbReference type="NCBI Taxonomy" id="106004"/>
    <lineage>
        <taxon>Eukaryota</taxon>
        <taxon>Fungi</taxon>
        <taxon>Dikarya</taxon>
        <taxon>Basidiomycota</taxon>
        <taxon>Pucciniomycotina</taxon>
        <taxon>Microbotryomycetes</taxon>
        <taxon>Leucosporidiales</taxon>
        <taxon>Leucosporidium</taxon>
    </lineage>
</organism>
<feature type="compositionally biased region" description="Low complexity" evidence="1">
    <location>
        <begin position="80"/>
        <end position="101"/>
    </location>
</feature>
<evidence type="ECO:0000256" key="1">
    <source>
        <dbReference type="SAM" id="MobiDB-lite"/>
    </source>
</evidence>
<accession>A0A1Y2CIP7</accession>
<dbReference type="AlphaFoldDB" id="A0A1Y2CIP7"/>
<protein>
    <recommendedName>
        <fullName evidence="4">BTB domain-containing protein</fullName>
    </recommendedName>
</protein>
<dbReference type="InParanoid" id="A0A1Y2CIP7"/>
<evidence type="ECO:0000313" key="2">
    <source>
        <dbReference type="EMBL" id="ORY46704.1"/>
    </source>
</evidence>
<dbReference type="EMBL" id="MCGR01000119">
    <property type="protein sequence ID" value="ORY46704.1"/>
    <property type="molecule type" value="Genomic_DNA"/>
</dbReference>
<keyword evidence="3" id="KW-1185">Reference proteome</keyword>
<feature type="compositionally biased region" description="Basic and acidic residues" evidence="1">
    <location>
        <begin position="124"/>
        <end position="137"/>
    </location>
</feature>
<dbReference type="Gene3D" id="3.30.710.10">
    <property type="entry name" value="Potassium Channel Kv1.1, Chain A"/>
    <property type="match status" value="1"/>
</dbReference>
<gene>
    <name evidence="2" type="ORF">BCR35DRAFT_356247</name>
</gene>
<feature type="region of interest" description="Disordered" evidence="1">
    <location>
        <begin position="1"/>
        <end position="137"/>
    </location>
</feature>
<dbReference type="InterPro" id="IPR011333">
    <property type="entry name" value="SKP1/BTB/POZ_sf"/>
</dbReference>
<feature type="compositionally biased region" description="Low complexity" evidence="1">
    <location>
        <begin position="31"/>
        <end position="73"/>
    </location>
</feature>
<dbReference type="Proteomes" id="UP000193467">
    <property type="component" value="Unassembled WGS sequence"/>
</dbReference>
<feature type="region of interest" description="Disordered" evidence="1">
    <location>
        <begin position="415"/>
        <end position="456"/>
    </location>
</feature>
<name>A0A1Y2CIP7_9BASI</name>
<feature type="compositionally biased region" description="Polar residues" evidence="1">
    <location>
        <begin position="418"/>
        <end position="433"/>
    </location>
</feature>
<sequence length="468" mass="50364">MSGQPPAAPPTTSHRTISRSGSRLRPAPTHAAAQASGQPAAANGAPARASTLSGSATGSLPGPTPTTGQRPTGSPFGPFSTALSSARRGAATGSAQRSSSTSRRRSDDSRRVSFGRSPQVIDSPRQEAPKKDHTADFARRTAALRRSRNALDVRLVFPRASGHDLELWSNSALLKDASSYFTTLLESDFAETFTASISKRRRIDDSALQASSSKGKEKESDATSERVVEPREFEDSDDEADEAIAHHFPEPTNDDSSTPYHEVVLPQACYTTFETVLAYITTGYVDFAPLSATRSAEKRSSSRAKHLADKPFLPLRASPKSVYRLAHLLELPDLAALALAEIERQLTAESVAAVLFSDVSLCYDAVKDLALEYAVRKWSEVQKSAGMHEVQKQVESNKAPEYGKLAFELLMKVGKEQPSGQSAQPDSRGAVQSDSRRTGVGFDSSSDEEELVIPSASACRRLRQSGQV</sequence>
<evidence type="ECO:0000313" key="3">
    <source>
        <dbReference type="Proteomes" id="UP000193467"/>
    </source>
</evidence>
<proteinExistence type="predicted"/>
<feature type="compositionally biased region" description="Polar residues" evidence="1">
    <location>
        <begin position="10"/>
        <end position="21"/>
    </location>
</feature>